<name>A0A2P5FII0_TREOI</name>
<dbReference type="EMBL" id="JXTC01000030">
    <property type="protein sequence ID" value="PON97576.1"/>
    <property type="molecule type" value="Genomic_DNA"/>
</dbReference>
<dbReference type="InParanoid" id="A0A2P5FII0"/>
<proteinExistence type="predicted"/>
<keyword evidence="2" id="KW-1185">Reference proteome</keyword>
<dbReference type="Proteomes" id="UP000237000">
    <property type="component" value="Unassembled WGS sequence"/>
</dbReference>
<reference evidence="2" key="1">
    <citation type="submission" date="2016-06" db="EMBL/GenBank/DDBJ databases">
        <title>Parallel loss of symbiosis genes in relatives of nitrogen-fixing non-legume Parasponia.</title>
        <authorList>
            <person name="Van Velzen R."/>
            <person name="Holmer R."/>
            <person name="Bu F."/>
            <person name="Rutten L."/>
            <person name="Van Zeijl A."/>
            <person name="Liu W."/>
            <person name="Santuari L."/>
            <person name="Cao Q."/>
            <person name="Sharma T."/>
            <person name="Shen D."/>
            <person name="Roswanjaya Y."/>
            <person name="Wardhani T."/>
            <person name="Kalhor M.S."/>
            <person name="Jansen J."/>
            <person name="Van den Hoogen J."/>
            <person name="Gungor B."/>
            <person name="Hartog M."/>
            <person name="Hontelez J."/>
            <person name="Verver J."/>
            <person name="Yang W.-C."/>
            <person name="Schijlen E."/>
            <person name="Repin R."/>
            <person name="Schilthuizen M."/>
            <person name="Schranz E."/>
            <person name="Heidstra R."/>
            <person name="Miyata K."/>
            <person name="Fedorova E."/>
            <person name="Kohlen W."/>
            <person name="Bisseling T."/>
            <person name="Smit S."/>
            <person name="Geurts R."/>
        </authorList>
    </citation>
    <scope>NUCLEOTIDE SEQUENCE [LARGE SCALE GENOMIC DNA]</scope>
    <source>
        <strain evidence="2">cv. RG33-2</strain>
    </source>
</reference>
<evidence type="ECO:0000313" key="1">
    <source>
        <dbReference type="EMBL" id="PON97576.1"/>
    </source>
</evidence>
<organism evidence="1 2">
    <name type="scientific">Trema orientale</name>
    <name type="common">Charcoal tree</name>
    <name type="synonym">Celtis orientalis</name>
    <dbReference type="NCBI Taxonomy" id="63057"/>
    <lineage>
        <taxon>Eukaryota</taxon>
        <taxon>Viridiplantae</taxon>
        <taxon>Streptophyta</taxon>
        <taxon>Embryophyta</taxon>
        <taxon>Tracheophyta</taxon>
        <taxon>Spermatophyta</taxon>
        <taxon>Magnoliopsida</taxon>
        <taxon>eudicotyledons</taxon>
        <taxon>Gunneridae</taxon>
        <taxon>Pentapetalae</taxon>
        <taxon>rosids</taxon>
        <taxon>fabids</taxon>
        <taxon>Rosales</taxon>
        <taxon>Cannabaceae</taxon>
        <taxon>Trema</taxon>
    </lineage>
</organism>
<dbReference type="AlphaFoldDB" id="A0A2P5FII0"/>
<sequence>MSKKHSSSCSSSSKKHSYFSLKYSRYSPVTCHEFGPSTSSLLGDHRHQRSISTFAITSHHHHRHHDDQYYPLECAERKITINSGTPCLGRFLWNVPRCRRTWPDNRAGRDRDDCEVEREDEKNLTSHSSNYYTIVVVIDDDNDNDKEWEGDIEIERERKRKRKRKTTSKKHLSSYSSSFKKHSYFSLTYIRYSRVSDSVFI</sequence>
<accession>A0A2P5FII0</accession>
<protein>
    <submittedName>
        <fullName evidence="1">Uncharacterized protein</fullName>
    </submittedName>
</protein>
<comment type="caution">
    <text evidence="1">The sequence shown here is derived from an EMBL/GenBank/DDBJ whole genome shotgun (WGS) entry which is preliminary data.</text>
</comment>
<gene>
    <name evidence="1" type="ORF">TorRG33x02_064860</name>
</gene>
<evidence type="ECO:0000313" key="2">
    <source>
        <dbReference type="Proteomes" id="UP000237000"/>
    </source>
</evidence>